<accession>A0A9P3H0Y8</accession>
<dbReference type="GO" id="GO:0004649">
    <property type="term" value="F:poly(ADP-ribose) glycohydrolase activity"/>
    <property type="evidence" value="ECO:0007669"/>
    <property type="project" value="UniProtKB-EC"/>
</dbReference>
<feature type="compositionally biased region" description="Gly residues" evidence="6">
    <location>
        <begin position="349"/>
        <end position="362"/>
    </location>
</feature>
<sequence>MSCSNSSSSSDASSQYFETGPNLLLCKIPGLDQPSFPEEFQDSWDNEHVRLPCSKRHYNDVSQWPEIVEGLQTKITNTDQLSEVMLRWNKAKEQTWNIKVLEYFLNAHSLYESTHDQGTLSEEAEILDEEDRLATKDRFDSQDDSYDDEEDRILDEEHHQKWLEAQRQEHVLRQQEQGSSTPSLSASNAWTSSSSPQLSSAPLKSQYLSLQERTRFFDVILPRMQALALRLPELVHKPIPFLMQQQDSAITLSQEQIACLLANAFFNTFPCRNVPNKRSRRFTKRPGFKRSSSSGGQQQQNDQPEDDEDDSEDSNDEANDRKVLKRKDKGSVSTTKATRGGASSRGGSSNRGGRGGGQASGRGGKKNVFSTINEPRPPRKRRAKGTAALFEFFEDGEPSELCARLKAECLSALASGVENLAVVDDAKEKKDERGPKMPSINFISLFWAEDTSSLTPCSTAQAAKLRCILHYFDRVTTEMPTGTVTYHRQVIRKPVYLKAGQDTGELNGFHFHKVNVDSVTPLEEAPQAALQMDFANKNIGGGALDRGAVQEEIRFMICPELIISRLFTTQLEANESLLIKGAERYSNYIGYSKTFEWYSDHKDPVPRDALGRRMTNICAIDATPFKSKISRLNQFERYSILREFNKCLVGFRPSIHLQDSLTSHPIATGNWGCGAFGGDMQLKFVIQWMAASVLRESTVIGTGSTVSNDDMLLYYYTFGIPALQLEIENFLKVVESSGKTIDPKRVVDCIIQYPRRNQFGEIQSFREKSLLEYLGTAITFVPSSTDAP</sequence>
<evidence type="ECO:0000313" key="9">
    <source>
        <dbReference type="EMBL" id="GJJ67697.1"/>
    </source>
</evidence>
<dbReference type="GO" id="GO:0005634">
    <property type="term" value="C:nucleus"/>
    <property type="evidence" value="ECO:0007669"/>
    <property type="project" value="TreeGrafter"/>
</dbReference>
<organism evidence="9 10">
    <name type="scientific">Entomortierella parvispora</name>
    <dbReference type="NCBI Taxonomy" id="205924"/>
    <lineage>
        <taxon>Eukaryota</taxon>
        <taxon>Fungi</taxon>
        <taxon>Fungi incertae sedis</taxon>
        <taxon>Mucoromycota</taxon>
        <taxon>Mortierellomycotina</taxon>
        <taxon>Mortierellomycetes</taxon>
        <taxon>Mortierellales</taxon>
        <taxon>Mortierellaceae</taxon>
        <taxon>Entomortierella</taxon>
    </lineage>
</organism>
<protein>
    <recommendedName>
        <fullName evidence="2">poly(ADP-ribose) glycohydrolase</fullName>
        <ecNumber evidence="2">3.2.1.143</ecNumber>
    </recommendedName>
</protein>
<dbReference type="EMBL" id="BQFW01000001">
    <property type="protein sequence ID" value="GJJ67697.1"/>
    <property type="molecule type" value="Genomic_DNA"/>
</dbReference>
<dbReference type="GO" id="GO:0006282">
    <property type="term" value="P:regulation of DNA repair"/>
    <property type="evidence" value="ECO:0007669"/>
    <property type="project" value="InterPro"/>
</dbReference>
<comment type="similarity">
    <text evidence="1">Belongs to the poly(ADP-ribose) glycohydrolase family.</text>
</comment>
<evidence type="ECO:0000259" key="7">
    <source>
        <dbReference type="Pfam" id="PF05028"/>
    </source>
</evidence>
<comment type="caution">
    <text evidence="9">The sequence shown here is derived from an EMBL/GenBank/DDBJ whole genome shotgun (WGS) entry which is preliminary data.</text>
</comment>
<proteinExistence type="inferred from homology"/>
<name>A0A9P3H0Y8_9FUNG</name>
<dbReference type="GO" id="GO:0005975">
    <property type="term" value="P:carbohydrate metabolic process"/>
    <property type="evidence" value="ECO:0007669"/>
    <property type="project" value="InterPro"/>
</dbReference>
<feature type="compositionally biased region" description="Low complexity" evidence="6">
    <location>
        <begin position="291"/>
        <end position="302"/>
    </location>
</feature>
<reference evidence="9" key="2">
    <citation type="journal article" date="2022" name="Microbiol. Resour. Announc.">
        <title>Whole-Genome Sequence of Entomortierella parvispora E1425, a Mucoromycotan Fungus Associated with Burkholderiaceae-Related Endosymbiotic Bacteria.</title>
        <authorList>
            <person name="Herlambang A."/>
            <person name="Guo Y."/>
            <person name="Takashima Y."/>
            <person name="Narisawa K."/>
            <person name="Ohta H."/>
            <person name="Nishizawa T."/>
        </authorList>
    </citation>
    <scope>NUCLEOTIDE SEQUENCE</scope>
    <source>
        <strain evidence="9">E1425</strain>
    </source>
</reference>
<feature type="compositionally biased region" description="Low complexity" evidence="6">
    <location>
        <begin position="183"/>
        <end position="202"/>
    </location>
</feature>
<evidence type="ECO:0000256" key="3">
    <source>
        <dbReference type="ARBA" id="ARBA00022801"/>
    </source>
</evidence>
<feature type="region of interest" description="Disordered" evidence="6">
    <location>
        <begin position="129"/>
        <end position="150"/>
    </location>
</feature>
<gene>
    <name evidence="9" type="ORF">EMPS_00043</name>
</gene>
<evidence type="ECO:0000313" key="10">
    <source>
        <dbReference type="Proteomes" id="UP000827284"/>
    </source>
</evidence>
<keyword evidence="10" id="KW-1185">Reference proteome</keyword>
<evidence type="ECO:0000256" key="1">
    <source>
        <dbReference type="ARBA" id="ARBA00009545"/>
    </source>
</evidence>
<keyword evidence="3" id="KW-0378">Hydrolase</keyword>
<feature type="compositionally biased region" description="Basic residues" evidence="6">
    <location>
        <begin position="275"/>
        <end position="288"/>
    </location>
</feature>
<dbReference type="PANTHER" id="PTHR12837">
    <property type="entry name" value="POLY ADP-RIBOSE GLYCOHYDROLASE"/>
    <property type="match status" value="1"/>
</dbReference>
<dbReference type="Pfam" id="PF05028">
    <property type="entry name" value="PARG_cat_C"/>
    <property type="match status" value="1"/>
</dbReference>
<feature type="binding site" evidence="5">
    <location>
        <position position="550"/>
    </location>
    <ligand>
        <name>substrate</name>
    </ligand>
</feature>
<feature type="region of interest" description="Disordered" evidence="6">
    <location>
        <begin position="170"/>
        <end position="202"/>
    </location>
</feature>
<feature type="compositionally biased region" description="Low complexity" evidence="6">
    <location>
        <begin position="339"/>
        <end position="348"/>
    </location>
</feature>
<evidence type="ECO:0000256" key="6">
    <source>
        <dbReference type="SAM" id="MobiDB-lite"/>
    </source>
</evidence>
<dbReference type="Proteomes" id="UP000827284">
    <property type="component" value="Unassembled WGS sequence"/>
</dbReference>
<evidence type="ECO:0000256" key="4">
    <source>
        <dbReference type="PIRSR" id="PIRSR607724-1"/>
    </source>
</evidence>
<reference evidence="9" key="1">
    <citation type="submission" date="2021-11" db="EMBL/GenBank/DDBJ databases">
        <authorList>
            <person name="Herlambang A."/>
            <person name="Guo Y."/>
            <person name="Takashima Y."/>
            <person name="Nishizawa T."/>
        </authorList>
    </citation>
    <scope>NUCLEOTIDE SEQUENCE</scope>
    <source>
        <strain evidence="9">E1425</strain>
    </source>
</reference>
<feature type="region of interest" description="Disordered" evidence="6">
    <location>
        <begin position="273"/>
        <end position="382"/>
    </location>
</feature>
<dbReference type="InterPro" id="IPR046372">
    <property type="entry name" value="PARG_cat_C"/>
</dbReference>
<feature type="compositionally biased region" description="Basic and acidic residues" evidence="6">
    <location>
        <begin position="132"/>
        <end position="141"/>
    </location>
</feature>
<dbReference type="EC" id="3.2.1.143" evidence="2"/>
<feature type="domain" description="PARG helical" evidence="8">
    <location>
        <begin position="431"/>
        <end position="488"/>
    </location>
</feature>
<feature type="compositionally biased region" description="Acidic residues" evidence="6">
    <location>
        <begin position="303"/>
        <end position="317"/>
    </location>
</feature>
<dbReference type="Pfam" id="PF20811">
    <property type="entry name" value="PARG_cat_N"/>
    <property type="match status" value="2"/>
</dbReference>
<dbReference type="AlphaFoldDB" id="A0A9P3H0Y8"/>
<dbReference type="GO" id="GO:0009225">
    <property type="term" value="P:nucleotide-sugar metabolic process"/>
    <property type="evidence" value="ECO:0007669"/>
    <property type="project" value="TreeGrafter"/>
</dbReference>
<dbReference type="InterPro" id="IPR007724">
    <property type="entry name" value="Poly_GlycHdrlase"/>
</dbReference>
<feature type="binding site" evidence="5">
    <location>
        <position position="591"/>
    </location>
    <ligand>
        <name>substrate</name>
    </ligand>
</feature>
<evidence type="ECO:0000256" key="5">
    <source>
        <dbReference type="PIRSR" id="PIRSR607724-2"/>
    </source>
</evidence>
<dbReference type="OrthoDB" id="1937899at2759"/>
<feature type="domain" description="PARG helical" evidence="8">
    <location>
        <begin position="210"/>
        <end position="278"/>
    </location>
</feature>
<feature type="active site" evidence="4">
    <location>
        <position position="533"/>
    </location>
</feature>
<evidence type="ECO:0000259" key="8">
    <source>
        <dbReference type="Pfam" id="PF20811"/>
    </source>
</evidence>
<dbReference type="InterPro" id="IPR048362">
    <property type="entry name" value="PARG_helical"/>
</dbReference>
<feature type="active site" evidence="4">
    <location>
        <position position="552"/>
    </location>
</feature>
<dbReference type="GO" id="GO:1990966">
    <property type="term" value="P:ATP generation from poly-ADP-D-ribose"/>
    <property type="evidence" value="ECO:0007669"/>
    <property type="project" value="TreeGrafter"/>
</dbReference>
<feature type="binding site" evidence="5">
    <location>
        <position position="536"/>
    </location>
    <ligand>
        <name>substrate</name>
    </ligand>
</feature>
<dbReference type="PANTHER" id="PTHR12837:SF0">
    <property type="entry name" value="POLY(ADP-RIBOSE) GLYCOHYDROLASE"/>
    <property type="match status" value="1"/>
</dbReference>
<evidence type="ECO:0000256" key="2">
    <source>
        <dbReference type="ARBA" id="ARBA00012255"/>
    </source>
</evidence>
<feature type="domain" description="PARG catalytic Macro" evidence="7">
    <location>
        <begin position="511"/>
        <end position="697"/>
    </location>
</feature>
<dbReference type="GO" id="GO:0005737">
    <property type="term" value="C:cytoplasm"/>
    <property type="evidence" value="ECO:0007669"/>
    <property type="project" value="TreeGrafter"/>
</dbReference>
<feature type="active site" evidence="4">
    <location>
        <position position="551"/>
    </location>
</feature>